<proteinExistence type="predicted"/>
<sequence length="65" mass="7128">MAASETRLSPVRAATQPNPRSRFHRPPGAPASTADPTQREKKKPHRDRPCVEGWRGRETASGIAP</sequence>
<feature type="region of interest" description="Disordered" evidence="1">
    <location>
        <begin position="1"/>
        <end position="65"/>
    </location>
</feature>
<organism evidence="2 3">
    <name type="scientific">Purpureocillium lilacinum</name>
    <name type="common">Paecilomyces lilacinus</name>
    <dbReference type="NCBI Taxonomy" id="33203"/>
    <lineage>
        <taxon>Eukaryota</taxon>
        <taxon>Fungi</taxon>
        <taxon>Dikarya</taxon>
        <taxon>Ascomycota</taxon>
        <taxon>Pezizomycotina</taxon>
        <taxon>Sordariomycetes</taxon>
        <taxon>Hypocreomycetidae</taxon>
        <taxon>Hypocreales</taxon>
        <taxon>Ophiocordycipitaceae</taxon>
        <taxon>Purpureocillium</taxon>
    </lineage>
</organism>
<evidence type="ECO:0000313" key="3">
    <source>
        <dbReference type="Proteomes" id="UP000078240"/>
    </source>
</evidence>
<dbReference type="EMBL" id="LSBH01000008">
    <property type="protein sequence ID" value="OAQ75220.1"/>
    <property type="molecule type" value="Genomic_DNA"/>
</dbReference>
<name>A0A179GCH8_PURLI</name>
<accession>A0A179GCH8</accession>
<protein>
    <submittedName>
        <fullName evidence="2">Uncharacterized protein</fullName>
    </submittedName>
</protein>
<evidence type="ECO:0000313" key="2">
    <source>
        <dbReference type="EMBL" id="OAQ75220.1"/>
    </source>
</evidence>
<gene>
    <name evidence="2" type="ORF">VFPBJ_09195</name>
</gene>
<comment type="caution">
    <text evidence="2">The sequence shown here is derived from an EMBL/GenBank/DDBJ whole genome shotgun (WGS) entry which is preliminary data.</text>
</comment>
<dbReference type="AlphaFoldDB" id="A0A179GCH8"/>
<dbReference type="Proteomes" id="UP000078240">
    <property type="component" value="Unassembled WGS sequence"/>
</dbReference>
<evidence type="ECO:0000256" key="1">
    <source>
        <dbReference type="SAM" id="MobiDB-lite"/>
    </source>
</evidence>
<feature type="compositionally biased region" description="Basic and acidic residues" evidence="1">
    <location>
        <begin position="47"/>
        <end position="58"/>
    </location>
</feature>
<reference evidence="2 3" key="1">
    <citation type="submission" date="2016-01" db="EMBL/GenBank/DDBJ databases">
        <title>Biosynthesis of antibiotic leucinostatins and their inhibition on Phytophthora in bio-control Purpureocillium lilacinum.</title>
        <authorList>
            <person name="Wang G."/>
            <person name="Liu Z."/>
            <person name="Lin R."/>
            <person name="Li E."/>
            <person name="Mao Z."/>
            <person name="Ling J."/>
            <person name="Yin W."/>
            <person name="Xie B."/>
        </authorList>
    </citation>
    <scope>NUCLEOTIDE SEQUENCE [LARGE SCALE GENOMIC DNA]</scope>
    <source>
        <strain evidence="2">PLBJ-1</strain>
    </source>
</reference>